<dbReference type="EMBL" id="QVQZ01000008">
    <property type="protein sequence ID" value="RFU53358.1"/>
    <property type="molecule type" value="Genomic_DNA"/>
</dbReference>
<sequence length="75" mass="7593">MNTKTFEQFEFATLTNAELSTVEGGGKNSANAFLTGFGGAVEGVVLCAQAGMFLPPHAYAACAAGGAAASLIWPH</sequence>
<evidence type="ECO:0000313" key="2">
    <source>
        <dbReference type="EMBL" id="RFU50966.1"/>
    </source>
</evidence>
<proteinExistence type="predicted"/>
<reference evidence="2 6" key="1">
    <citation type="submission" date="2018-08" db="EMBL/GenBank/DDBJ databases">
        <title>Draft genome of Streptococcus sp .nov. Z2.</title>
        <authorList>
            <person name="Tian Z."/>
        </authorList>
    </citation>
    <scope>NUCLEOTIDE SEQUENCE [LARGE SCALE GENOMIC DNA]</scope>
    <source>
        <strain evidence="2 6">Z2</strain>
    </source>
</reference>
<dbReference type="OrthoDB" id="2225181at2"/>
<evidence type="ECO:0000313" key="4">
    <source>
        <dbReference type="Proteomes" id="UP000246115"/>
    </source>
</evidence>
<dbReference type="EMBL" id="QVQY01000012">
    <property type="protein sequence ID" value="RFU50966.1"/>
    <property type="molecule type" value="Genomic_DNA"/>
</dbReference>
<dbReference type="Proteomes" id="UP000264056">
    <property type="component" value="Unassembled WGS sequence"/>
</dbReference>
<accession>A0A372KP57</accession>
<accession>A0A346NDN8</accession>
<evidence type="ECO:0000313" key="3">
    <source>
        <dbReference type="EMBL" id="RFU53358.1"/>
    </source>
</evidence>
<evidence type="ECO:0000313" key="6">
    <source>
        <dbReference type="Proteomes" id="UP000264056"/>
    </source>
</evidence>
<dbReference type="Proteomes" id="UP000246115">
    <property type="component" value="Chromosome"/>
</dbReference>
<protein>
    <submittedName>
        <fullName evidence="3">Bacteriocin</fullName>
    </submittedName>
</protein>
<dbReference type="RefSeq" id="WP_116877983.1">
    <property type="nucleotide sequence ID" value="NZ_CP031733.1"/>
</dbReference>
<dbReference type="Pfam" id="PF10439">
    <property type="entry name" value="Bacteriocin_IIc"/>
    <property type="match status" value="1"/>
</dbReference>
<dbReference type="Proteomes" id="UP000262901">
    <property type="component" value="Unassembled WGS sequence"/>
</dbReference>
<dbReference type="EMBL" id="CP031733">
    <property type="protein sequence ID" value="AXQ79133.1"/>
    <property type="molecule type" value="Genomic_DNA"/>
</dbReference>
<reference evidence="3 5" key="2">
    <citation type="submission" date="2018-08" db="EMBL/GenBank/DDBJ databases">
        <title>Draft genome of Streptococcus sp. nov. Z1.</title>
        <authorList>
            <person name="Tian Z."/>
        </authorList>
    </citation>
    <scope>NUCLEOTIDE SEQUENCE [LARGE SCALE GENOMIC DNA]</scope>
    <source>
        <strain evidence="3">Z1</strain>
        <strain evidence="5">Z1(2018)</strain>
    </source>
</reference>
<organism evidence="3 5">
    <name type="scientific">Streptococcus chenjunshii</name>
    <dbReference type="NCBI Taxonomy" id="2173853"/>
    <lineage>
        <taxon>Bacteria</taxon>
        <taxon>Bacillati</taxon>
        <taxon>Bacillota</taxon>
        <taxon>Bacilli</taxon>
        <taxon>Lactobacillales</taxon>
        <taxon>Streptococcaceae</taxon>
        <taxon>Streptococcus</taxon>
    </lineage>
</organism>
<dbReference type="KEGG" id="schj:DDV21_008565"/>
<gene>
    <name evidence="1" type="ORF">DDV21_008565</name>
    <name evidence="2" type="ORF">DDV22_05705</name>
    <name evidence="3" type="ORF">DDV23_04845</name>
</gene>
<keyword evidence="6" id="KW-1185">Reference proteome</keyword>
<evidence type="ECO:0000313" key="5">
    <source>
        <dbReference type="Proteomes" id="UP000262901"/>
    </source>
</evidence>
<reference evidence="1" key="4">
    <citation type="journal article" date="2019" name="Int. J. Syst. Evol. Microbiol.">
        <title>Streptococcus chenjunshii sp. nov. isolated from feces of Tibetan antelopes.</title>
        <authorList>
            <person name="Tian Z."/>
            <person name="Lu S."/>
            <person name="Jin D."/>
            <person name="Yang J."/>
            <person name="Pu J."/>
            <person name="Lai X.H."/>
            <person name="Bai X.N."/>
            <person name="Wu X.M."/>
            <person name="Li J."/>
            <person name="Wang S."/>
            <person name="Xu J."/>
        </authorList>
    </citation>
    <scope>NUCLEOTIDE SEQUENCE</scope>
    <source>
        <strain evidence="1">Z15</strain>
    </source>
</reference>
<evidence type="ECO:0000313" key="1">
    <source>
        <dbReference type="EMBL" id="AXQ79133.1"/>
    </source>
</evidence>
<dbReference type="InterPro" id="IPR019493">
    <property type="entry name" value="Bacteriocin_IIb_lactacin-rel"/>
</dbReference>
<reference evidence="4" key="3">
    <citation type="submission" date="2018-08" db="EMBL/GenBank/DDBJ databases">
        <title>Streptococcus chenjunshii sp. nov., isolated from stools sample of the Tibetan antelope in the Qinghai-Tibet plateau, China.</title>
        <authorList>
            <person name="Tian Z."/>
        </authorList>
    </citation>
    <scope>NUCLEOTIDE SEQUENCE [LARGE SCALE GENOMIC DNA]</scope>
    <source>
        <strain evidence="4">Z15</strain>
    </source>
</reference>
<name>A0A372KP57_9STRE</name>
<dbReference type="AlphaFoldDB" id="A0A372KP57"/>